<keyword evidence="6" id="KW-0418">Kinase</keyword>
<keyword evidence="11" id="KW-1185">Reference proteome</keyword>
<name>A0A1I7X857_HETBA</name>
<keyword evidence="8" id="KW-1133">Transmembrane helix</keyword>
<evidence type="ECO:0000313" key="12">
    <source>
        <dbReference type="WBParaSite" id="Hba_13605"/>
    </source>
</evidence>
<evidence type="ECO:0000256" key="2">
    <source>
        <dbReference type="ARBA" id="ARBA00022527"/>
    </source>
</evidence>
<dbReference type="InterPro" id="IPR011009">
    <property type="entry name" value="Kinase-like_dom_sf"/>
</dbReference>
<evidence type="ECO:0000256" key="7">
    <source>
        <dbReference type="ARBA" id="ARBA00022840"/>
    </source>
</evidence>
<keyword evidence="9" id="KW-0472">Membrane</keyword>
<dbReference type="SUPFAM" id="SSF56112">
    <property type="entry name" value="Protein kinase-like (PK-like)"/>
    <property type="match status" value="1"/>
</dbReference>
<dbReference type="GO" id="GO:0005524">
    <property type="term" value="F:ATP binding"/>
    <property type="evidence" value="ECO:0007669"/>
    <property type="project" value="UniProtKB-KW"/>
</dbReference>
<dbReference type="InterPro" id="IPR000333">
    <property type="entry name" value="TGFB_receptor"/>
</dbReference>
<dbReference type="PANTHER" id="PTHR23255:SF71">
    <property type="entry name" value="RECEPTOR PROTEIN SERINE_THREONINE KINASE"/>
    <property type="match status" value="1"/>
</dbReference>
<proteinExistence type="predicted"/>
<evidence type="ECO:0000256" key="5">
    <source>
        <dbReference type="ARBA" id="ARBA00022741"/>
    </source>
</evidence>
<dbReference type="GO" id="GO:0071363">
    <property type="term" value="P:cellular response to growth factor stimulus"/>
    <property type="evidence" value="ECO:0007669"/>
    <property type="project" value="TreeGrafter"/>
</dbReference>
<evidence type="ECO:0000256" key="4">
    <source>
        <dbReference type="ARBA" id="ARBA00022692"/>
    </source>
</evidence>
<keyword evidence="4" id="KW-0812">Transmembrane</keyword>
<keyword evidence="5" id="KW-0547">Nucleotide-binding</keyword>
<dbReference type="PANTHER" id="PTHR23255">
    <property type="entry name" value="TRANSFORMING GROWTH FACTOR-BETA RECEPTOR TYPE I AND II"/>
    <property type="match status" value="1"/>
</dbReference>
<dbReference type="Proteomes" id="UP000095283">
    <property type="component" value="Unplaced"/>
</dbReference>
<accession>A0A1I7X857</accession>
<keyword evidence="7" id="KW-0067">ATP-binding</keyword>
<evidence type="ECO:0000256" key="6">
    <source>
        <dbReference type="ARBA" id="ARBA00022777"/>
    </source>
</evidence>
<evidence type="ECO:0000256" key="10">
    <source>
        <dbReference type="ARBA" id="ARBA00023170"/>
    </source>
</evidence>
<keyword evidence="3" id="KW-0808">Transferase</keyword>
<sequence length="204" mass="22730">MTLIPEKVKVQVGTKRYMAPEVIAKTLNASSFIEFKMADMYSYALVMWEIARKVESARTQTQALPCDVVIECNPSLFASNEDKNIPLEGTTASCNNVVYDNIVTSVKLLQLSKAKPYVSPFEGMVNSDPSFDDMRVVVCEKRKRPPIEESWTSGSNDVLLVLFSKIENIAKSIGFRPGEFDGQISLRQKYENCGRQSSTVVSAP</sequence>
<keyword evidence="2" id="KW-0723">Serine/threonine-protein kinase</keyword>
<evidence type="ECO:0000256" key="9">
    <source>
        <dbReference type="ARBA" id="ARBA00023136"/>
    </source>
</evidence>
<protein>
    <submittedName>
        <fullName evidence="12">Receptor protein serine/threonine kinase</fullName>
    </submittedName>
</protein>
<evidence type="ECO:0000256" key="8">
    <source>
        <dbReference type="ARBA" id="ARBA00022989"/>
    </source>
</evidence>
<dbReference type="GO" id="GO:0005886">
    <property type="term" value="C:plasma membrane"/>
    <property type="evidence" value="ECO:0007669"/>
    <property type="project" value="TreeGrafter"/>
</dbReference>
<dbReference type="WBParaSite" id="Hba_13605">
    <property type="protein sequence ID" value="Hba_13605"/>
    <property type="gene ID" value="Hba_13605"/>
</dbReference>
<evidence type="ECO:0000313" key="11">
    <source>
        <dbReference type="Proteomes" id="UP000095283"/>
    </source>
</evidence>
<dbReference type="GO" id="GO:0043235">
    <property type="term" value="C:receptor complex"/>
    <property type="evidence" value="ECO:0007669"/>
    <property type="project" value="TreeGrafter"/>
</dbReference>
<dbReference type="Gene3D" id="1.10.510.10">
    <property type="entry name" value="Transferase(Phosphotransferase) domain 1"/>
    <property type="match status" value="1"/>
</dbReference>
<evidence type="ECO:0000256" key="3">
    <source>
        <dbReference type="ARBA" id="ARBA00022679"/>
    </source>
</evidence>
<keyword evidence="10" id="KW-0675">Receptor</keyword>
<organism evidence="11 12">
    <name type="scientific">Heterorhabditis bacteriophora</name>
    <name type="common">Entomopathogenic nematode worm</name>
    <dbReference type="NCBI Taxonomy" id="37862"/>
    <lineage>
        <taxon>Eukaryota</taxon>
        <taxon>Metazoa</taxon>
        <taxon>Ecdysozoa</taxon>
        <taxon>Nematoda</taxon>
        <taxon>Chromadorea</taxon>
        <taxon>Rhabditida</taxon>
        <taxon>Rhabditina</taxon>
        <taxon>Rhabditomorpha</taxon>
        <taxon>Strongyloidea</taxon>
        <taxon>Heterorhabditidae</taxon>
        <taxon>Heterorhabditis</taxon>
    </lineage>
</organism>
<dbReference type="AlphaFoldDB" id="A0A1I7X857"/>
<dbReference type="GO" id="GO:0004675">
    <property type="term" value="F:transmembrane receptor protein serine/threonine kinase activity"/>
    <property type="evidence" value="ECO:0007669"/>
    <property type="project" value="InterPro"/>
</dbReference>
<reference evidence="12" key="1">
    <citation type="submission" date="2016-11" db="UniProtKB">
        <authorList>
            <consortium name="WormBaseParasite"/>
        </authorList>
    </citation>
    <scope>IDENTIFICATION</scope>
</reference>
<evidence type="ECO:0000256" key="1">
    <source>
        <dbReference type="ARBA" id="ARBA00004479"/>
    </source>
</evidence>
<comment type="subcellular location">
    <subcellularLocation>
        <location evidence="1">Membrane</location>
        <topology evidence="1">Single-pass type I membrane protein</topology>
    </subcellularLocation>
</comment>